<keyword evidence="1" id="KW-0732">Signal</keyword>
<evidence type="ECO:0000256" key="1">
    <source>
        <dbReference type="SAM" id="SignalP"/>
    </source>
</evidence>
<name>A0A9E6URJ7_9HYPH</name>
<gene>
    <name evidence="3" type="ORF">K6K41_12630</name>
</gene>
<dbReference type="EMBL" id="CP081869">
    <property type="protein sequence ID" value="QZO02360.1"/>
    <property type="molecule type" value="Genomic_DNA"/>
</dbReference>
<keyword evidence="4" id="KW-1185">Reference proteome</keyword>
<evidence type="ECO:0000259" key="2">
    <source>
        <dbReference type="Pfam" id="PF13670"/>
    </source>
</evidence>
<dbReference type="Pfam" id="PF13670">
    <property type="entry name" value="PepSY_2"/>
    <property type="match status" value="1"/>
</dbReference>
<dbReference type="InterPro" id="IPR025711">
    <property type="entry name" value="PepSY"/>
</dbReference>
<organism evidence="3 4">
    <name type="scientific">Chenggangzhangella methanolivorans</name>
    <dbReference type="NCBI Taxonomy" id="1437009"/>
    <lineage>
        <taxon>Bacteria</taxon>
        <taxon>Pseudomonadati</taxon>
        <taxon>Pseudomonadota</taxon>
        <taxon>Alphaproteobacteria</taxon>
        <taxon>Hyphomicrobiales</taxon>
        <taxon>Methylopilaceae</taxon>
        <taxon>Chenggangzhangella</taxon>
    </lineage>
</organism>
<sequence>MRTATVLVGLCLFASTGAFAQSSNKSDPLSSLPPRDSVKLSQVIAKAEVRPGFFAIKTVSFSAGQYEVVYFMDDGAEVRINFDAKTGEARPPKTGGLFGN</sequence>
<protein>
    <submittedName>
        <fullName evidence="3">PepSY domain-containing protein</fullName>
    </submittedName>
</protein>
<feature type="chain" id="PRO_5038849083" evidence="1">
    <location>
        <begin position="21"/>
        <end position="100"/>
    </location>
</feature>
<dbReference type="KEGG" id="cmet:K6K41_12630"/>
<feature type="signal peptide" evidence="1">
    <location>
        <begin position="1"/>
        <end position="20"/>
    </location>
</feature>
<reference evidence="3" key="1">
    <citation type="submission" date="2021-08" db="EMBL/GenBank/DDBJ databases">
        <authorList>
            <person name="Zhang H."/>
            <person name="Xu M."/>
            <person name="Yu Z."/>
            <person name="Yang L."/>
            <person name="Cai Y."/>
        </authorList>
    </citation>
    <scope>NUCLEOTIDE SEQUENCE</scope>
    <source>
        <strain evidence="3">CHL1</strain>
    </source>
</reference>
<dbReference type="RefSeq" id="WP_261405733.1">
    <property type="nucleotide sequence ID" value="NZ_CP081869.1"/>
</dbReference>
<proteinExistence type="predicted"/>
<evidence type="ECO:0000313" key="4">
    <source>
        <dbReference type="Proteomes" id="UP000825701"/>
    </source>
</evidence>
<feature type="domain" description="PepSY" evidence="2">
    <location>
        <begin position="6"/>
        <end position="88"/>
    </location>
</feature>
<dbReference type="AlphaFoldDB" id="A0A9E6URJ7"/>
<accession>A0A9E6URJ7</accession>
<evidence type="ECO:0000313" key="3">
    <source>
        <dbReference type="EMBL" id="QZO02360.1"/>
    </source>
</evidence>
<dbReference type="Proteomes" id="UP000825701">
    <property type="component" value="Chromosome"/>
</dbReference>